<evidence type="ECO:0000313" key="2">
    <source>
        <dbReference type="EMBL" id="JAC76684.1"/>
    </source>
</evidence>
<accession>A0A061S123</accession>
<dbReference type="PANTHER" id="PTHR33875">
    <property type="entry name" value="OS09G0542200 PROTEIN"/>
    <property type="match status" value="1"/>
</dbReference>
<feature type="domain" description="Thioredoxin-like fold" evidence="1">
    <location>
        <begin position="12"/>
        <end position="197"/>
    </location>
</feature>
<dbReference type="InterPro" id="IPR012336">
    <property type="entry name" value="Thioredoxin-like_fold"/>
</dbReference>
<reference evidence="2" key="1">
    <citation type="submission" date="2014-05" db="EMBL/GenBank/DDBJ databases">
        <title>The transcriptome of the halophilic microalga Tetraselmis sp. GSL018 isolated from the Great Salt Lake, Utah.</title>
        <authorList>
            <person name="Jinkerson R.E."/>
            <person name="D'Adamo S."/>
            <person name="Posewitz M.C."/>
        </authorList>
    </citation>
    <scope>NUCLEOTIDE SEQUENCE</scope>
    <source>
        <strain evidence="2">GSL018</strain>
    </source>
</reference>
<dbReference type="SUPFAM" id="SSF52833">
    <property type="entry name" value="Thioredoxin-like"/>
    <property type="match status" value="1"/>
</dbReference>
<dbReference type="Pfam" id="PF13462">
    <property type="entry name" value="Thioredoxin_4"/>
    <property type="match status" value="1"/>
</dbReference>
<dbReference type="PANTHER" id="PTHR33875:SF2">
    <property type="entry name" value="ACR183CP"/>
    <property type="match status" value="1"/>
</dbReference>
<dbReference type="AlphaFoldDB" id="A0A061S123"/>
<protein>
    <submittedName>
        <fullName evidence="2">Thioredoxin-like protein</fullName>
    </submittedName>
</protein>
<gene>
    <name evidence="2" type="ORF">TSPGSL018_19527</name>
</gene>
<sequence length="201" mass="22491">MAPVPARRLGWTLGPSNADVNLACFLDYTCPFCTKQYKTLREVVYPKYANRSFSLTVYQMPQPWHPQSTICHEAALAVGKIGGSEAFYKFSDQLFEKAQDNFYDAQTFDMTRNQIVDKLAALAAESGAASAEEVKAMISMVANSDKKNAGTQVTQDIKYYVKFARQNGIHVSPTCTLNGLVFDSSSSWQIEDWDKLLEPLF</sequence>
<organism evidence="2">
    <name type="scientific">Tetraselmis sp. GSL018</name>
    <dbReference type="NCBI Taxonomy" id="582737"/>
    <lineage>
        <taxon>Eukaryota</taxon>
        <taxon>Viridiplantae</taxon>
        <taxon>Chlorophyta</taxon>
        <taxon>core chlorophytes</taxon>
        <taxon>Chlorodendrophyceae</taxon>
        <taxon>Chlorodendrales</taxon>
        <taxon>Chlorodendraceae</taxon>
        <taxon>Tetraselmis</taxon>
    </lineage>
</organism>
<evidence type="ECO:0000259" key="1">
    <source>
        <dbReference type="Pfam" id="PF13462"/>
    </source>
</evidence>
<dbReference type="Gene3D" id="3.40.30.10">
    <property type="entry name" value="Glutaredoxin"/>
    <property type="match status" value="1"/>
</dbReference>
<proteinExistence type="predicted"/>
<dbReference type="InterPro" id="IPR036249">
    <property type="entry name" value="Thioredoxin-like_sf"/>
</dbReference>
<dbReference type="EMBL" id="GBEZ01008879">
    <property type="protein sequence ID" value="JAC76684.1"/>
    <property type="molecule type" value="Transcribed_RNA"/>
</dbReference>
<name>A0A061S123_9CHLO</name>